<organism evidence="1 2">
    <name type="scientific">Phialemonium thermophilum</name>
    <dbReference type="NCBI Taxonomy" id="223376"/>
    <lineage>
        <taxon>Eukaryota</taxon>
        <taxon>Fungi</taxon>
        <taxon>Dikarya</taxon>
        <taxon>Ascomycota</taxon>
        <taxon>Pezizomycotina</taxon>
        <taxon>Sordariomycetes</taxon>
        <taxon>Sordariomycetidae</taxon>
        <taxon>Cephalothecales</taxon>
        <taxon>Cephalothecaceae</taxon>
        <taxon>Phialemonium</taxon>
    </lineage>
</organism>
<gene>
    <name evidence="1" type="ORF">VTK73DRAFT_7078</name>
</gene>
<accession>A0ABR3XTM6</accession>
<comment type="caution">
    <text evidence="1">The sequence shown here is derived from an EMBL/GenBank/DDBJ whole genome shotgun (WGS) entry which is preliminary data.</text>
</comment>
<keyword evidence="2" id="KW-1185">Reference proteome</keyword>
<protein>
    <submittedName>
        <fullName evidence="1">Uncharacterized protein</fullName>
    </submittedName>
</protein>
<name>A0ABR3XTM6_9PEZI</name>
<dbReference type="Proteomes" id="UP001586593">
    <property type="component" value="Unassembled WGS sequence"/>
</dbReference>
<reference evidence="1 2" key="1">
    <citation type="journal article" date="2024" name="Commun. Biol.">
        <title>Comparative genomic analysis of thermophilic fungi reveals convergent evolutionary adaptations and gene losses.</title>
        <authorList>
            <person name="Steindorff A.S."/>
            <person name="Aguilar-Pontes M.V."/>
            <person name="Robinson A.J."/>
            <person name="Andreopoulos B."/>
            <person name="LaButti K."/>
            <person name="Kuo A."/>
            <person name="Mondo S."/>
            <person name="Riley R."/>
            <person name="Otillar R."/>
            <person name="Haridas S."/>
            <person name="Lipzen A."/>
            <person name="Grimwood J."/>
            <person name="Schmutz J."/>
            <person name="Clum A."/>
            <person name="Reid I.D."/>
            <person name="Moisan M.C."/>
            <person name="Butler G."/>
            <person name="Nguyen T.T.M."/>
            <person name="Dewar K."/>
            <person name="Conant G."/>
            <person name="Drula E."/>
            <person name="Henrissat B."/>
            <person name="Hansel C."/>
            <person name="Singer S."/>
            <person name="Hutchinson M.I."/>
            <person name="de Vries R.P."/>
            <person name="Natvig D.O."/>
            <person name="Powell A.J."/>
            <person name="Tsang A."/>
            <person name="Grigoriev I.V."/>
        </authorList>
    </citation>
    <scope>NUCLEOTIDE SEQUENCE [LARGE SCALE GENOMIC DNA]</scope>
    <source>
        <strain evidence="1 2">ATCC 24622</strain>
    </source>
</reference>
<sequence>MESEPYGVLYWSNGSRRGNGGWRIMEGAGCRCPFLGNRLPLIESASLDFGGQNRYRIRQGFLQFRWLHQI</sequence>
<evidence type="ECO:0000313" key="1">
    <source>
        <dbReference type="EMBL" id="KAL1879347.1"/>
    </source>
</evidence>
<proteinExistence type="predicted"/>
<dbReference type="EMBL" id="JAZHXJ010000043">
    <property type="protein sequence ID" value="KAL1879347.1"/>
    <property type="molecule type" value="Genomic_DNA"/>
</dbReference>
<evidence type="ECO:0000313" key="2">
    <source>
        <dbReference type="Proteomes" id="UP001586593"/>
    </source>
</evidence>